<evidence type="ECO:0000313" key="3">
    <source>
        <dbReference type="Proteomes" id="UP000054248"/>
    </source>
</evidence>
<name>A0A0C3Q988_9AGAM</name>
<dbReference type="HOGENOM" id="CLU_1840014_0_0_1"/>
<dbReference type="STRING" id="1051891.A0A0C3Q988"/>
<reference evidence="2 3" key="1">
    <citation type="submission" date="2014-04" db="EMBL/GenBank/DDBJ databases">
        <authorList>
            <consortium name="DOE Joint Genome Institute"/>
            <person name="Kuo A."/>
            <person name="Girlanda M."/>
            <person name="Perotto S."/>
            <person name="Kohler A."/>
            <person name="Nagy L.G."/>
            <person name="Floudas D."/>
            <person name="Copeland A."/>
            <person name="Barry K.W."/>
            <person name="Cichocki N."/>
            <person name="Veneault-Fourrey C."/>
            <person name="LaButti K."/>
            <person name="Lindquist E.A."/>
            <person name="Lipzen A."/>
            <person name="Lundell T."/>
            <person name="Morin E."/>
            <person name="Murat C."/>
            <person name="Sun H."/>
            <person name="Tunlid A."/>
            <person name="Henrissat B."/>
            <person name="Grigoriev I.V."/>
            <person name="Hibbett D.S."/>
            <person name="Martin F."/>
            <person name="Nordberg H.P."/>
            <person name="Cantor M.N."/>
            <person name="Hua S.X."/>
        </authorList>
    </citation>
    <scope>NUCLEOTIDE SEQUENCE [LARGE SCALE GENOMIC DNA]</scope>
    <source>
        <strain evidence="2 3">MUT 4182</strain>
    </source>
</reference>
<gene>
    <name evidence="2" type="ORF">M407DRAFT_24256</name>
</gene>
<protein>
    <submittedName>
        <fullName evidence="2">Uncharacterized protein</fullName>
    </submittedName>
</protein>
<dbReference type="Proteomes" id="UP000054248">
    <property type="component" value="Unassembled WGS sequence"/>
</dbReference>
<feature type="non-terminal residue" evidence="2">
    <location>
        <position position="1"/>
    </location>
</feature>
<dbReference type="EMBL" id="KN823023">
    <property type="protein sequence ID" value="KIO26535.1"/>
    <property type="molecule type" value="Genomic_DNA"/>
</dbReference>
<dbReference type="OrthoDB" id="3203342at2759"/>
<evidence type="ECO:0000313" key="2">
    <source>
        <dbReference type="EMBL" id="KIO26535.1"/>
    </source>
</evidence>
<accession>A0A0C3Q988</accession>
<proteinExistence type="predicted"/>
<feature type="compositionally biased region" description="Acidic residues" evidence="1">
    <location>
        <begin position="111"/>
        <end position="133"/>
    </location>
</feature>
<reference evidence="3" key="2">
    <citation type="submission" date="2015-01" db="EMBL/GenBank/DDBJ databases">
        <title>Evolutionary Origins and Diversification of the Mycorrhizal Mutualists.</title>
        <authorList>
            <consortium name="DOE Joint Genome Institute"/>
            <consortium name="Mycorrhizal Genomics Consortium"/>
            <person name="Kohler A."/>
            <person name="Kuo A."/>
            <person name="Nagy L.G."/>
            <person name="Floudas D."/>
            <person name="Copeland A."/>
            <person name="Barry K.W."/>
            <person name="Cichocki N."/>
            <person name="Veneault-Fourrey C."/>
            <person name="LaButti K."/>
            <person name="Lindquist E.A."/>
            <person name="Lipzen A."/>
            <person name="Lundell T."/>
            <person name="Morin E."/>
            <person name="Murat C."/>
            <person name="Riley R."/>
            <person name="Ohm R."/>
            <person name="Sun H."/>
            <person name="Tunlid A."/>
            <person name="Henrissat B."/>
            <person name="Grigoriev I.V."/>
            <person name="Hibbett D.S."/>
            <person name="Martin F."/>
        </authorList>
    </citation>
    <scope>NUCLEOTIDE SEQUENCE [LARGE SCALE GENOMIC DNA]</scope>
    <source>
        <strain evidence="3">MUT 4182</strain>
    </source>
</reference>
<evidence type="ECO:0000256" key="1">
    <source>
        <dbReference type="SAM" id="MobiDB-lite"/>
    </source>
</evidence>
<sequence length="140" mass="14951">VKALATLPVTLPSEAQTTYLTTIGSDGKIHLYDLLDLPPSSNATSAPPDPPQILPIATYDTKGSRLTSLTMADGAPPQTAGKRKRDGDEDEDEEEAEWMDFSSDEGRPNGDGEEAGDEEEDVKEDEEVDDEDGWGGVGAE</sequence>
<feature type="region of interest" description="Disordered" evidence="1">
    <location>
        <begin position="36"/>
        <end position="140"/>
    </location>
</feature>
<organism evidence="2 3">
    <name type="scientific">Tulasnella calospora MUT 4182</name>
    <dbReference type="NCBI Taxonomy" id="1051891"/>
    <lineage>
        <taxon>Eukaryota</taxon>
        <taxon>Fungi</taxon>
        <taxon>Dikarya</taxon>
        <taxon>Basidiomycota</taxon>
        <taxon>Agaricomycotina</taxon>
        <taxon>Agaricomycetes</taxon>
        <taxon>Cantharellales</taxon>
        <taxon>Tulasnellaceae</taxon>
        <taxon>Tulasnella</taxon>
    </lineage>
</organism>
<dbReference type="AlphaFoldDB" id="A0A0C3Q988"/>
<feature type="compositionally biased region" description="Acidic residues" evidence="1">
    <location>
        <begin position="88"/>
        <end position="98"/>
    </location>
</feature>
<keyword evidence="3" id="KW-1185">Reference proteome</keyword>